<reference evidence="14 15" key="1">
    <citation type="journal article" date="2016" name="Nat. Commun.">
        <title>Thousands of microbial genomes shed light on interconnected biogeochemical processes in an aquifer system.</title>
        <authorList>
            <person name="Anantharaman K."/>
            <person name="Brown C.T."/>
            <person name="Hug L.A."/>
            <person name="Sharon I."/>
            <person name="Castelle C.J."/>
            <person name="Probst A.J."/>
            <person name="Thomas B.C."/>
            <person name="Singh A."/>
            <person name="Wilkins M.J."/>
            <person name="Karaoz U."/>
            <person name="Brodie E.L."/>
            <person name="Williams K.H."/>
            <person name="Hubbard S.S."/>
            <person name="Banfield J.F."/>
        </authorList>
    </citation>
    <scope>NUCLEOTIDE SEQUENCE [LARGE SCALE GENOMIC DNA]</scope>
</reference>
<gene>
    <name evidence="14" type="ORF">A3A77_03890</name>
</gene>
<comment type="caution">
    <text evidence="14">The sequence shown here is derived from an EMBL/GenBank/DDBJ whole genome shotgun (WGS) entry which is preliminary data.</text>
</comment>
<protein>
    <recommendedName>
        <fullName evidence="3 10">Cell division protein FtsX</fullName>
    </recommendedName>
</protein>
<dbReference type="AlphaFoldDB" id="A0A1G1VFA1"/>
<dbReference type="EMBL" id="MHCC01000003">
    <property type="protein sequence ID" value="OGY14088.1"/>
    <property type="molecule type" value="Genomic_DNA"/>
</dbReference>
<keyword evidence="4 10" id="KW-1003">Cell membrane</keyword>
<sequence>MSKMLNYIKVTKKYIRRSPYQALSAVLIMIITFFVATVLALLTYVSYSTLHYFETRPQIIAFLNAEATPDQISSLQKDLISDSRIKDLKFVSKEQALNIYKEATSDNPLLSELVSPKVFPASLEFSVTDLQLTESVFSEIGKKDAVGQVVFTASLGGSKSIKDVIDNLRNITNYIKIGGGVIVSFLLGSSLIILLVIISMRIASRREEIRILQLLGATPGFIRAPFVFEGIIYAILGSFLGWLFATLALLYISPSLVKYFGDIPILPPTTNGILQLFGAILGIEVLVALILGILGSFVAIKRYLKI</sequence>
<evidence type="ECO:0000256" key="11">
    <source>
        <dbReference type="SAM" id="Phobius"/>
    </source>
</evidence>
<keyword evidence="8 10" id="KW-0472">Membrane</keyword>
<dbReference type="Proteomes" id="UP000178659">
    <property type="component" value="Unassembled WGS sequence"/>
</dbReference>
<dbReference type="InterPro" id="IPR004513">
    <property type="entry name" value="FtsX"/>
</dbReference>
<evidence type="ECO:0000313" key="15">
    <source>
        <dbReference type="Proteomes" id="UP000178659"/>
    </source>
</evidence>
<evidence type="ECO:0000313" key="14">
    <source>
        <dbReference type="EMBL" id="OGY14088.1"/>
    </source>
</evidence>
<evidence type="ECO:0000256" key="8">
    <source>
        <dbReference type="ARBA" id="ARBA00023136"/>
    </source>
</evidence>
<evidence type="ECO:0000256" key="3">
    <source>
        <dbReference type="ARBA" id="ARBA00021907"/>
    </source>
</evidence>
<dbReference type="InterPro" id="IPR003838">
    <property type="entry name" value="ABC3_permease_C"/>
</dbReference>
<proteinExistence type="inferred from homology"/>
<evidence type="ECO:0000256" key="5">
    <source>
        <dbReference type="ARBA" id="ARBA00022618"/>
    </source>
</evidence>
<feature type="domain" description="ABC3 transporter permease C-terminal" evidence="12">
    <location>
        <begin position="181"/>
        <end position="304"/>
    </location>
</feature>
<dbReference type="PANTHER" id="PTHR47755:SF1">
    <property type="entry name" value="CELL DIVISION PROTEIN FTSX"/>
    <property type="match status" value="1"/>
</dbReference>
<feature type="transmembrane region" description="Helical" evidence="11">
    <location>
        <begin position="231"/>
        <end position="253"/>
    </location>
</feature>
<feature type="transmembrane region" description="Helical" evidence="11">
    <location>
        <begin position="20"/>
        <end position="47"/>
    </location>
</feature>
<dbReference type="Pfam" id="PF02687">
    <property type="entry name" value="FtsX"/>
    <property type="match status" value="1"/>
</dbReference>
<evidence type="ECO:0000256" key="7">
    <source>
        <dbReference type="ARBA" id="ARBA00022989"/>
    </source>
</evidence>
<keyword evidence="9 10" id="KW-0131">Cell cycle</keyword>
<keyword evidence="5 10" id="KW-0132">Cell division</keyword>
<feature type="transmembrane region" description="Helical" evidence="11">
    <location>
        <begin position="273"/>
        <end position="300"/>
    </location>
</feature>
<evidence type="ECO:0000259" key="13">
    <source>
        <dbReference type="Pfam" id="PF18075"/>
    </source>
</evidence>
<comment type="subcellular location">
    <subcellularLocation>
        <location evidence="1">Cell membrane</location>
        <topology evidence="1">Multi-pass membrane protein</topology>
    </subcellularLocation>
</comment>
<feature type="domain" description="FtsX extracellular" evidence="13">
    <location>
        <begin position="58"/>
        <end position="149"/>
    </location>
</feature>
<evidence type="ECO:0000256" key="6">
    <source>
        <dbReference type="ARBA" id="ARBA00022692"/>
    </source>
</evidence>
<organism evidence="14 15">
    <name type="scientific">Candidatus Blackburnbacteria bacterium RIFCSPLOWO2_01_FULL_40_20</name>
    <dbReference type="NCBI Taxonomy" id="1797519"/>
    <lineage>
        <taxon>Bacteria</taxon>
        <taxon>Candidatus Blackburniibacteriota</taxon>
    </lineage>
</organism>
<dbReference type="Gene3D" id="3.30.70.3040">
    <property type="match status" value="1"/>
</dbReference>
<evidence type="ECO:0000256" key="9">
    <source>
        <dbReference type="ARBA" id="ARBA00023306"/>
    </source>
</evidence>
<accession>A0A1G1VFA1</accession>
<dbReference type="GO" id="GO:0051301">
    <property type="term" value="P:cell division"/>
    <property type="evidence" value="ECO:0007669"/>
    <property type="project" value="UniProtKB-KW"/>
</dbReference>
<evidence type="ECO:0000256" key="2">
    <source>
        <dbReference type="ARBA" id="ARBA00007379"/>
    </source>
</evidence>
<comment type="similarity">
    <text evidence="2 10">Belongs to the ABC-4 integral membrane protein family. FtsX subfamily.</text>
</comment>
<keyword evidence="7 11" id="KW-1133">Transmembrane helix</keyword>
<evidence type="ECO:0000256" key="1">
    <source>
        <dbReference type="ARBA" id="ARBA00004651"/>
    </source>
</evidence>
<keyword evidence="6 11" id="KW-0812">Transmembrane</keyword>
<dbReference type="PIRSF" id="PIRSF003097">
    <property type="entry name" value="FtsX"/>
    <property type="match status" value="1"/>
</dbReference>
<evidence type="ECO:0000259" key="12">
    <source>
        <dbReference type="Pfam" id="PF02687"/>
    </source>
</evidence>
<dbReference type="GO" id="GO:0005886">
    <property type="term" value="C:plasma membrane"/>
    <property type="evidence" value="ECO:0007669"/>
    <property type="project" value="UniProtKB-SubCell"/>
</dbReference>
<name>A0A1G1VFA1_9BACT</name>
<dbReference type="InterPro" id="IPR040690">
    <property type="entry name" value="FtsX_ECD"/>
</dbReference>
<feature type="transmembrane region" description="Helical" evidence="11">
    <location>
        <begin position="177"/>
        <end position="200"/>
    </location>
</feature>
<evidence type="ECO:0000256" key="4">
    <source>
        <dbReference type="ARBA" id="ARBA00022475"/>
    </source>
</evidence>
<evidence type="ECO:0000256" key="10">
    <source>
        <dbReference type="PIRNR" id="PIRNR003097"/>
    </source>
</evidence>
<dbReference type="Pfam" id="PF18075">
    <property type="entry name" value="FtsX_ECD"/>
    <property type="match status" value="1"/>
</dbReference>
<dbReference type="PANTHER" id="PTHR47755">
    <property type="entry name" value="CELL DIVISION PROTEIN FTSX"/>
    <property type="match status" value="1"/>
</dbReference>